<proteinExistence type="predicted"/>
<evidence type="ECO:0000313" key="3">
    <source>
        <dbReference type="Proteomes" id="UP000688137"/>
    </source>
</evidence>
<feature type="coiled-coil region" evidence="1">
    <location>
        <begin position="164"/>
        <end position="191"/>
    </location>
</feature>
<comment type="caution">
    <text evidence="2">The sequence shown here is derived from an EMBL/GenBank/DDBJ whole genome shotgun (WGS) entry which is preliminary data.</text>
</comment>
<dbReference type="OMA" id="HETINCI"/>
<keyword evidence="1" id="KW-0175">Coiled coil</keyword>
<feature type="coiled-coil region" evidence="1">
    <location>
        <begin position="559"/>
        <end position="611"/>
    </location>
</feature>
<name>A0A8S1QC93_PARPR</name>
<protein>
    <submittedName>
        <fullName evidence="2">Uncharacterized protein</fullName>
    </submittedName>
</protein>
<dbReference type="EMBL" id="CAJJDM010000153">
    <property type="protein sequence ID" value="CAD8112010.1"/>
    <property type="molecule type" value="Genomic_DNA"/>
</dbReference>
<dbReference type="Proteomes" id="UP000688137">
    <property type="component" value="Unassembled WGS sequence"/>
</dbReference>
<dbReference type="AlphaFoldDB" id="A0A8S1QC93"/>
<gene>
    <name evidence="2" type="ORF">PPRIM_AZ9-3.1.T1490151</name>
</gene>
<evidence type="ECO:0000313" key="2">
    <source>
        <dbReference type="EMBL" id="CAD8112010.1"/>
    </source>
</evidence>
<organism evidence="2 3">
    <name type="scientific">Paramecium primaurelia</name>
    <dbReference type="NCBI Taxonomy" id="5886"/>
    <lineage>
        <taxon>Eukaryota</taxon>
        <taxon>Sar</taxon>
        <taxon>Alveolata</taxon>
        <taxon>Ciliophora</taxon>
        <taxon>Intramacronucleata</taxon>
        <taxon>Oligohymenophorea</taxon>
        <taxon>Peniculida</taxon>
        <taxon>Parameciidae</taxon>
        <taxon>Paramecium</taxon>
    </lineage>
</organism>
<keyword evidence="3" id="KW-1185">Reference proteome</keyword>
<reference evidence="2" key="1">
    <citation type="submission" date="2021-01" db="EMBL/GenBank/DDBJ databases">
        <authorList>
            <consortium name="Genoscope - CEA"/>
            <person name="William W."/>
        </authorList>
    </citation>
    <scope>NUCLEOTIDE SEQUENCE</scope>
</reference>
<evidence type="ECO:0000256" key="1">
    <source>
        <dbReference type="SAM" id="Coils"/>
    </source>
</evidence>
<accession>A0A8S1QC93</accession>
<sequence length="675" mass="80756">MQQLIIFLGNQGSEKDQLFQLLPFEQKEIVFEKLIIKERIDQGEQKLIFINFPEENEITQAINSLLALSKYFIIRQIIICLHFVQSLPQRIQYIQKKFNEALNQEVENVYTFFISDSPQISYDNRLYQFSKIDESNKKIFIRILEEVSTPQYKRNSQICQTYLQQSVLNQQEQLQQKINNLNKQFQQEYLSTYLEAYLESKVQTLLSNEIQPFKMLDENIKQNKIALYSEAIYMLCYNEQDYSLQLEKFMGKWFKNFSFCTKCKILYQKQGYKYIIYQLSLFSLDQNDIDIEIRNRCISCKEQQLSQRLTIFIPFLFKIYIFQQIKNNLKMNEQFLVETTKNQLTQERIFNKKNKRDCIAILLLSNEDGLKQSVMQQVYDCKNYKESNEFKELQIINDSFYLIDSPIFQFDEYSEQLESIYSNYLNTTPIHYIIFCLKLQRSSLIKESLLSMSKKFPKINKQLFGAFIINQMNDDVSISSEHETINCIKELMPQTILIQNSNTSEDVIEKISDFIKIVDQTQPLSFEQTIFCKQDNESNQGQIENSLFLMSQNISDQFIQNCRQEIKNEELKQEKLKLQKQQFKQEISNLKNEYQVKKQDLKDLIYQIEQEIIEQERICKENVNNLENQIVQTDKDYDSSMFNIKEKKQQLKQMETEKMKRSYKVNYSNKKNIIV</sequence>